<name>A0AAV2VR10_9VIBR</name>
<organism evidence="1 2">
    <name type="scientific">Vibrio nigripulchritudo SOn1</name>
    <dbReference type="NCBI Taxonomy" id="1238450"/>
    <lineage>
        <taxon>Bacteria</taxon>
        <taxon>Pseudomonadati</taxon>
        <taxon>Pseudomonadota</taxon>
        <taxon>Gammaproteobacteria</taxon>
        <taxon>Vibrionales</taxon>
        <taxon>Vibrionaceae</taxon>
        <taxon>Vibrio</taxon>
    </lineage>
</organism>
<comment type="caution">
    <text evidence="1">The sequence shown here is derived from an EMBL/GenBank/DDBJ whole genome shotgun (WGS) entry which is preliminary data.</text>
</comment>
<evidence type="ECO:0000313" key="1">
    <source>
        <dbReference type="EMBL" id="CCO47175.1"/>
    </source>
</evidence>
<dbReference type="Proteomes" id="UP000018211">
    <property type="component" value="Unassembled WGS sequence"/>
</dbReference>
<gene>
    <name evidence="1" type="ORF">VIBNISOn1_270001</name>
</gene>
<accession>A0AAV2VR10</accession>
<evidence type="ECO:0008006" key="3">
    <source>
        <dbReference type="Google" id="ProtNLM"/>
    </source>
</evidence>
<dbReference type="EMBL" id="CAOF01000117">
    <property type="protein sequence ID" value="CCO47175.1"/>
    <property type="molecule type" value="Genomic_DNA"/>
</dbReference>
<sequence>MRKSYPSDLKVQDSEPHILFQFKEKNAVE</sequence>
<protein>
    <recommendedName>
        <fullName evidence="3">Transposase</fullName>
    </recommendedName>
</protein>
<proteinExistence type="predicted"/>
<evidence type="ECO:0000313" key="2">
    <source>
        <dbReference type="Proteomes" id="UP000018211"/>
    </source>
</evidence>
<dbReference type="AlphaFoldDB" id="A0AAV2VR10"/>
<reference evidence="1 2" key="1">
    <citation type="journal article" date="2013" name="ISME J.">
        <title>Comparative genomics of pathogenic lineages of Vibrio nigripulchritudo identifies virulence-associated traits.</title>
        <authorList>
            <person name="Goudenege D."/>
            <person name="Labreuche Y."/>
            <person name="Krin E."/>
            <person name="Ansquer D."/>
            <person name="Mangenot S."/>
            <person name="Calteau A."/>
            <person name="Medigue C."/>
            <person name="Mazel D."/>
            <person name="Polz M.F."/>
            <person name="Le Roux F."/>
        </authorList>
    </citation>
    <scope>NUCLEOTIDE SEQUENCE [LARGE SCALE GENOMIC DNA]</scope>
    <source>
        <strain evidence="1 2">SOn1</strain>
    </source>
</reference>